<name>A0A8B6BLF8_MYTGA</name>
<keyword evidence="1" id="KW-0880">Kelch repeat</keyword>
<dbReference type="SMART" id="SM00612">
    <property type="entry name" value="Kelch"/>
    <property type="match status" value="1"/>
</dbReference>
<organism evidence="2 3">
    <name type="scientific">Mytilus galloprovincialis</name>
    <name type="common">Mediterranean mussel</name>
    <dbReference type="NCBI Taxonomy" id="29158"/>
    <lineage>
        <taxon>Eukaryota</taxon>
        <taxon>Metazoa</taxon>
        <taxon>Spiralia</taxon>
        <taxon>Lophotrochozoa</taxon>
        <taxon>Mollusca</taxon>
        <taxon>Bivalvia</taxon>
        <taxon>Autobranchia</taxon>
        <taxon>Pteriomorphia</taxon>
        <taxon>Mytilida</taxon>
        <taxon>Mytiloidea</taxon>
        <taxon>Mytilidae</taxon>
        <taxon>Mytilinae</taxon>
        <taxon>Mytilus</taxon>
    </lineage>
</organism>
<dbReference type="InterPro" id="IPR006652">
    <property type="entry name" value="Kelch_1"/>
</dbReference>
<dbReference type="Gene3D" id="2.120.10.80">
    <property type="entry name" value="Kelch-type beta propeller"/>
    <property type="match status" value="1"/>
</dbReference>
<comment type="caution">
    <text evidence="2">The sequence shown here is derived from an EMBL/GenBank/DDBJ whole genome shotgun (WGS) entry which is preliminary data.</text>
</comment>
<evidence type="ECO:0000256" key="1">
    <source>
        <dbReference type="ARBA" id="ARBA00022441"/>
    </source>
</evidence>
<evidence type="ECO:0000313" key="3">
    <source>
        <dbReference type="Proteomes" id="UP000596742"/>
    </source>
</evidence>
<dbReference type="Proteomes" id="UP000596742">
    <property type="component" value="Unassembled WGS sequence"/>
</dbReference>
<dbReference type="AlphaFoldDB" id="A0A8B6BLF8"/>
<dbReference type="EMBL" id="UYJE01000299">
    <property type="protein sequence ID" value="VDH92061.1"/>
    <property type="molecule type" value="Genomic_DNA"/>
</dbReference>
<dbReference type="PANTHER" id="PTHR46375">
    <property type="entry name" value="KELCH REPEAT AND BTB DOMAIN-CONTAINING PROTEIN 13-RELATED"/>
    <property type="match status" value="1"/>
</dbReference>
<dbReference type="Pfam" id="PF01344">
    <property type="entry name" value="Kelch_1"/>
    <property type="match status" value="1"/>
</dbReference>
<reference evidence="2" key="1">
    <citation type="submission" date="2018-11" db="EMBL/GenBank/DDBJ databases">
        <authorList>
            <person name="Alioto T."/>
            <person name="Alioto T."/>
        </authorList>
    </citation>
    <scope>NUCLEOTIDE SEQUENCE</scope>
</reference>
<dbReference type="PANTHER" id="PTHR46375:SF3">
    <property type="entry name" value="KELCH REPEAT AND BTB DOMAIN-CONTAINING PROTEIN 13"/>
    <property type="match status" value="1"/>
</dbReference>
<gene>
    <name evidence="2" type="ORF">MGAL_10B028739</name>
</gene>
<dbReference type="InterPro" id="IPR052392">
    <property type="entry name" value="Kelch-BTB_domain-containing"/>
</dbReference>
<protein>
    <submittedName>
        <fullName evidence="2">Uncharacterized protein</fullName>
    </submittedName>
</protein>
<dbReference type="InterPro" id="IPR015915">
    <property type="entry name" value="Kelch-typ_b-propeller"/>
</dbReference>
<evidence type="ECO:0000313" key="2">
    <source>
        <dbReference type="EMBL" id="VDH92061.1"/>
    </source>
</evidence>
<keyword evidence="3" id="KW-1185">Reference proteome</keyword>
<dbReference type="SUPFAM" id="SSF117281">
    <property type="entry name" value="Kelch motif"/>
    <property type="match status" value="1"/>
</dbReference>
<sequence length="471" mass="53152">MEKIYNKIGSTVGINNNNYHSNTCSYTDRTRDVLNKNEISSGKSYNINQKDNLYKKASIFGAAKGKSDESAVENIVQILTNSKHSSQLKYAIEEQLIFALCPANCRSLLLIAERYALLLLKDAAIKIIESLGCKTVSEESHKCVFGNESYISENNCIFANDFSYNRYTAVFTVNISKRAVQVVVLDSEQDVKCHRYLEQGKEISAEFKACCLHDSKEDTSFLYWTCGKTFFKYDTIMNRNKACKPLTSRRCNFTLVGHAGSCFVIGGIHQGQRITDIEEYNVKKNTWRRVASLPPNVHTTKLSCVTVGNMIYIFAVFDQQESLQEHELAICLFNPDLTSINIIATIPVKTLQIRTCVLGKDIYIASSNGDFLKFNTESNLVKDLQRQNLICKEFGMYTCGNAVYLAGGVNTSNAKLNDVICKFSPLSGTWQNLCQTLPDQMPIYASCEIKVCRKPETTIVPFYENNYMEIR</sequence>
<accession>A0A8B6BLF8</accession>
<dbReference type="OrthoDB" id="6079997at2759"/>
<proteinExistence type="predicted"/>